<proteinExistence type="predicted"/>
<gene>
    <name evidence="2" type="ORF">QR680_014534</name>
</gene>
<dbReference type="EMBL" id="JAUCMV010000002">
    <property type="protein sequence ID" value="KAK0420135.1"/>
    <property type="molecule type" value="Genomic_DNA"/>
</dbReference>
<evidence type="ECO:0000313" key="3">
    <source>
        <dbReference type="Proteomes" id="UP001175271"/>
    </source>
</evidence>
<comment type="caution">
    <text evidence="2">The sequence shown here is derived from an EMBL/GenBank/DDBJ whole genome shotgun (WGS) entry which is preliminary data.</text>
</comment>
<name>A0AA39IAM0_9BILA</name>
<dbReference type="GO" id="GO:0004222">
    <property type="term" value="F:metalloendopeptidase activity"/>
    <property type="evidence" value="ECO:0007669"/>
    <property type="project" value="InterPro"/>
</dbReference>
<reference evidence="2" key="1">
    <citation type="submission" date="2023-06" db="EMBL/GenBank/DDBJ databases">
        <title>Genomic analysis of the entomopathogenic nematode Steinernema hermaphroditum.</title>
        <authorList>
            <person name="Schwarz E.M."/>
            <person name="Heppert J.K."/>
            <person name="Baniya A."/>
            <person name="Schwartz H.T."/>
            <person name="Tan C.-H."/>
            <person name="Antoshechkin I."/>
            <person name="Sternberg P.W."/>
            <person name="Goodrich-Blair H."/>
            <person name="Dillman A.R."/>
        </authorList>
    </citation>
    <scope>NUCLEOTIDE SEQUENCE</scope>
    <source>
        <strain evidence="2">PS9179</strain>
        <tissue evidence="2">Whole animal</tissue>
    </source>
</reference>
<keyword evidence="1" id="KW-0732">Signal</keyword>
<evidence type="ECO:0008006" key="4">
    <source>
        <dbReference type="Google" id="ProtNLM"/>
    </source>
</evidence>
<feature type="chain" id="PRO_5041455849" description="Peptidase M13 C-terminal domain-containing protein" evidence="1">
    <location>
        <begin position="24"/>
        <end position="392"/>
    </location>
</feature>
<dbReference type="PROSITE" id="PS51885">
    <property type="entry name" value="NEPRILYSIN"/>
    <property type="match status" value="1"/>
</dbReference>
<accession>A0AA39IAM0</accession>
<dbReference type="Proteomes" id="UP001175271">
    <property type="component" value="Unassembled WGS sequence"/>
</dbReference>
<evidence type="ECO:0000256" key="1">
    <source>
        <dbReference type="SAM" id="SignalP"/>
    </source>
</evidence>
<protein>
    <recommendedName>
        <fullName evidence="4">Peptidase M13 C-terminal domain-containing protein</fullName>
    </recommendedName>
</protein>
<keyword evidence="3" id="KW-1185">Reference proteome</keyword>
<sequence length="392" mass="45022">MSSPLRLYLALGLGLFLALGTCALVTPCENFHQFVCNHAVATGVADLIEDVRRGFRTKLKKALTADDDPILQVYDEVANYSRTELIDKVNKIHDGRLYDYYNLLFIKYMIEGDLIPRSHVAEYEVIFGKVKKRAIEMVQNAEWIPAKTKSDLLEELTTKRIIFGLPDHLWDLDYIKESISKVQKRFFELRKDSPILSEADPMNSFIKILGATFNGSQDSFPVRLSDVCRHYNGTHAFGVSSNHIFMCPLIMYAPDEHFSLLKHEISYYMMSILLETVTNKTETLMNPEAIECHAKRVCGSKHNWKHDLIVESSRWLIGDMLLKENSNVTRRVDVGDQAYEFTEAQDYMIALELRCCEPGSWADHENAHGAMEIFQRIFGCPGRQESKCHIFY</sequence>
<organism evidence="2 3">
    <name type="scientific">Steinernema hermaphroditum</name>
    <dbReference type="NCBI Taxonomy" id="289476"/>
    <lineage>
        <taxon>Eukaryota</taxon>
        <taxon>Metazoa</taxon>
        <taxon>Ecdysozoa</taxon>
        <taxon>Nematoda</taxon>
        <taxon>Chromadorea</taxon>
        <taxon>Rhabditida</taxon>
        <taxon>Tylenchina</taxon>
        <taxon>Panagrolaimomorpha</taxon>
        <taxon>Strongyloidoidea</taxon>
        <taxon>Steinernematidae</taxon>
        <taxon>Steinernema</taxon>
    </lineage>
</organism>
<feature type="signal peptide" evidence="1">
    <location>
        <begin position="1"/>
        <end position="23"/>
    </location>
</feature>
<evidence type="ECO:0000313" key="2">
    <source>
        <dbReference type="EMBL" id="KAK0420135.1"/>
    </source>
</evidence>
<dbReference type="InterPro" id="IPR000718">
    <property type="entry name" value="Peptidase_M13"/>
</dbReference>
<dbReference type="AlphaFoldDB" id="A0AA39IAM0"/>
<dbReference type="GO" id="GO:0006508">
    <property type="term" value="P:proteolysis"/>
    <property type="evidence" value="ECO:0007669"/>
    <property type="project" value="InterPro"/>
</dbReference>